<dbReference type="InterPro" id="IPR016103">
    <property type="entry name" value="ProQ/FinO"/>
</dbReference>
<dbReference type="Pfam" id="PF04352">
    <property type="entry name" value="ProQ"/>
    <property type="match status" value="1"/>
</dbReference>
<dbReference type="Proteomes" id="UP000477739">
    <property type="component" value="Unassembled WGS sequence"/>
</dbReference>
<keyword evidence="1" id="KW-0694">RNA-binding</keyword>
<feature type="region of interest" description="Disordered" evidence="2">
    <location>
        <begin position="97"/>
        <end position="120"/>
    </location>
</feature>
<evidence type="ECO:0000256" key="2">
    <source>
        <dbReference type="SAM" id="MobiDB-lite"/>
    </source>
</evidence>
<organism evidence="4 5">
    <name type="scientific">Intestinirhabdus alba</name>
    <dbReference type="NCBI Taxonomy" id="2899544"/>
    <lineage>
        <taxon>Bacteria</taxon>
        <taxon>Pseudomonadati</taxon>
        <taxon>Pseudomonadota</taxon>
        <taxon>Gammaproteobacteria</taxon>
        <taxon>Enterobacterales</taxon>
        <taxon>Enterobacteriaceae</taxon>
        <taxon>Intestinirhabdus</taxon>
    </lineage>
</organism>
<proteinExistence type="predicted"/>
<dbReference type="GO" id="GO:0003723">
    <property type="term" value="F:RNA binding"/>
    <property type="evidence" value="ECO:0007669"/>
    <property type="project" value="UniProtKB-KW"/>
</dbReference>
<evidence type="ECO:0000259" key="3">
    <source>
        <dbReference type="SMART" id="SM00945"/>
    </source>
</evidence>
<comment type="caution">
    <text evidence="4">The sequence shown here is derived from an EMBL/GenBank/DDBJ whole genome shotgun (WGS) entry which is preliminary data.</text>
</comment>
<dbReference type="Gene3D" id="1.10.1710.10">
    <property type="entry name" value="ProQ/FinO domain"/>
    <property type="match status" value="1"/>
</dbReference>
<accession>A0A6L6IPS9</accession>
<dbReference type="EMBL" id="WMJZ01000020">
    <property type="protein sequence ID" value="MTH47526.1"/>
    <property type="molecule type" value="Genomic_DNA"/>
</dbReference>
<dbReference type="InterPro" id="IPR036442">
    <property type="entry name" value="ProQ/FinO_sf"/>
</dbReference>
<evidence type="ECO:0000313" key="4">
    <source>
        <dbReference type="EMBL" id="MTH47526.1"/>
    </source>
</evidence>
<reference evidence="4 5" key="1">
    <citation type="submission" date="2019-11" db="EMBL/GenBank/DDBJ databases">
        <title>Escherichia alba sp. nov. isolated from the gut of plastic-eating superworms Zophobas atratus.</title>
        <authorList>
            <person name="Yang Y."/>
        </authorList>
    </citation>
    <scope>NUCLEOTIDE SEQUENCE [LARGE SCALE GENOMIC DNA]</scope>
    <source>
        <strain evidence="5">BIT-B35</strain>
    </source>
</reference>
<gene>
    <name evidence="4" type="ORF">GJV78_14915</name>
</gene>
<feature type="domain" description="ProQ/FinO" evidence="3">
    <location>
        <begin position="1"/>
        <end position="112"/>
    </location>
</feature>
<dbReference type="OrthoDB" id="6631180at2"/>
<keyword evidence="5" id="KW-1185">Reference proteome</keyword>
<evidence type="ECO:0000313" key="5">
    <source>
        <dbReference type="Proteomes" id="UP000477739"/>
    </source>
</evidence>
<dbReference type="SMART" id="SM00945">
    <property type="entry name" value="ProQ"/>
    <property type="match status" value="1"/>
</dbReference>
<dbReference type="SUPFAM" id="SSF48657">
    <property type="entry name" value="FinO-like"/>
    <property type="match status" value="1"/>
</dbReference>
<name>A0A6L6IPS9_9ENTR</name>
<dbReference type="AlphaFoldDB" id="A0A6L6IPS9"/>
<protein>
    <recommendedName>
        <fullName evidence="3">ProQ/FinO domain-containing protein</fullName>
    </recommendedName>
</protein>
<sequence length="120" mass="13107">MRPADAVQTLSTHWPGLYAGGQLRPLAIGVREQLFADAERRALPLSKKVIRRCLKTLTRTETYLSGLTAGVACYNADGSVESLIPPERERAATAKLARIQADKPKKQAAKAPATDEKKEH</sequence>
<evidence type="ECO:0000256" key="1">
    <source>
        <dbReference type="ARBA" id="ARBA00022884"/>
    </source>
</evidence>